<feature type="region of interest" description="Disordered" evidence="2">
    <location>
        <begin position="452"/>
        <end position="479"/>
    </location>
</feature>
<keyword evidence="5" id="KW-1185">Reference proteome</keyword>
<protein>
    <recommendedName>
        <fullName evidence="3">Peptidoglycan binding-like domain-containing protein</fullName>
    </recommendedName>
</protein>
<dbReference type="RefSeq" id="WP_229811166.1">
    <property type="nucleotide sequence ID" value="NZ_BMQJ01000004.1"/>
</dbReference>
<evidence type="ECO:0000256" key="1">
    <source>
        <dbReference type="SAM" id="Coils"/>
    </source>
</evidence>
<feature type="coiled-coil region" evidence="1">
    <location>
        <begin position="216"/>
        <end position="346"/>
    </location>
</feature>
<feature type="domain" description="Peptidoglycan binding-like" evidence="3">
    <location>
        <begin position="136"/>
        <end position="170"/>
    </location>
</feature>
<evidence type="ECO:0000256" key="2">
    <source>
        <dbReference type="SAM" id="MobiDB-lite"/>
    </source>
</evidence>
<dbReference type="Gene3D" id="2.40.420.20">
    <property type="match status" value="1"/>
</dbReference>
<dbReference type="InterPro" id="IPR002477">
    <property type="entry name" value="Peptidoglycan-bd-like"/>
</dbReference>
<dbReference type="EMBL" id="BMQJ01000004">
    <property type="protein sequence ID" value="GGP92998.1"/>
    <property type="molecule type" value="Genomic_DNA"/>
</dbReference>
<accession>A0ABQ2QQR1</accession>
<dbReference type="SUPFAM" id="SSF47090">
    <property type="entry name" value="PGBD-like"/>
    <property type="match status" value="1"/>
</dbReference>
<dbReference type="Proteomes" id="UP000611554">
    <property type="component" value="Unassembled WGS sequence"/>
</dbReference>
<reference evidence="5" key="1">
    <citation type="journal article" date="2019" name="Int. J. Syst. Evol. Microbiol.">
        <title>The Global Catalogue of Microorganisms (GCM) 10K type strain sequencing project: providing services to taxonomists for standard genome sequencing and annotation.</title>
        <authorList>
            <consortium name="The Broad Institute Genomics Platform"/>
            <consortium name="The Broad Institute Genome Sequencing Center for Infectious Disease"/>
            <person name="Wu L."/>
            <person name="Ma J."/>
        </authorList>
    </citation>
    <scope>NUCLEOTIDE SEQUENCE [LARGE SCALE GENOMIC DNA]</scope>
    <source>
        <strain evidence="5">JCM 3115</strain>
    </source>
</reference>
<dbReference type="Pfam" id="PF01471">
    <property type="entry name" value="PG_binding_1"/>
    <property type="match status" value="1"/>
</dbReference>
<dbReference type="InterPro" id="IPR036365">
    <property type="entry name" value="PGBD-like_sf"/>
</dbReference>
<sequence length="583" mass="59848">MLGGVLAGVVLVAGTGWAVGTRLRSPADEAALRRPPKPSLVTSPVARKKLTSAIAVSGTLAYGSPLPVTLAGVVGGAGGTDAAGAAADGGAQRVTRAPRPGTIKEGSVLLEVNGRPVFALRGKVPMHRTMAPGTGGADVRQLQAALRRLGYRPPSTGVFDSATAAAVRRWYAARGYRAQEPDLAARRELETLRQAVRTAEEDLLTDKAALDSGRDVESLAVKLANAREDLRAARNALATEKARDLSPEEATRLTELTRAVRQAEEEVLAAAQALAAAKPEDDRTLLEVKAAGARENLRAAQETLAAFDDEARAGKTTRLAGLTKEVRAAEDAVATADQALRQARRLSPLRLKVANGRRDVAGAKAVLAEYLKTYGVSVPPGEIVFLPALPARLDKAAVRPGDAVEGKVATVTSSSFAVTGSVDRDEAKLLRKGLKATLETADGATFPAVLTATGKDAEPADAGTDGGSGEKKKATSPFGDAAGSVPVLLTPTTAKGLRDAVGTPVTARISVGATGGAVLTVPVAAVVTSADGRARVRVALPGGDDRVADVEVRTGLAADGDVEVTPVRPGTLKEGDRVVVSDA</sequence>
<dbReference type="InterPro" id="IPR036366">
    <property type="entry name" value="PGBDSf"/>
</dbReference>
<name>A0ABQ2QQR1_9ACTN</name>
<proteinExistence type="predicted"/>
<evidence type="ECO:0000259" key="3">
    <source>
        <dbReference type="Pfam" id="PF01471"/>
    </source>
</evidence>
<organism evidence="4 5">
    <name type="scientific">Streptosporangium pseudovulgare</name>
    <dbReference type="NCBI Taxonomy" id="35765"/>
    <lineage>
        <taxon>Bacteria</taxon>
        <taxon>Bacillati</taxon>
        <taxon>Actinomycetota</taxon>
        <taxon>Actinomycetes</taxon>
        <taxon>Streptosporangiales</taxon>
        <taxon>Streptosporangiaceae</taxon>
        <taxon>Streptosporangium</taxon>
    </lineage>
</organism>
<dbReference type="Gene3D" id="1.10.101.10">
    <property type="entry name" value="PGBD-like superfamily/PGBD"/>
    <property type="match status" value="1"/>
</dbReference>
<evidence type="ECO:0000313" key="5">
    <source>
        <dbReference type="Proteomes" id="UP000611554"/>
    </source>
</evidence>
<gene>
    <name evidence="4" type="ORF">GCM10010140_23550</name>
</gene>
<keyword evidence="1" id="KW-0175">Coiled coil</keyword>
<comment type="caution">
    <text evidence="4">The sequence shown here is derived from an EMBL/GenBank/DDBJ whole genome shotgun (WGS) entry which is preliminary data.</text>
</comment>
<evidence type="ECO:0000313" key="4">
    <source>
        <dbReference type="EMBL" id="GGP92998.1"/>
    </source>
</evidence>